<keyword evidence="5" id="KW-1185">Reference proteome</keyword>
<reference evidence="4 5" key="1">
    <citation type="submission" date="2023-07" db="EMBL/GenBank/DDBJ databases">
        <title>Genomic Encyclopedia of Type Strains, Phase IV (KMG-IV): sequencing the most valuable type-strain genomes for metagenomic binning, comparative biology and taxonomic classification.</title>
        <authorList>
            <person name="Goeker M."/>
        </authorList>
    </citation>
    <scope>NUCLEOTIDE SEQUENCE [LARGE SCALE GENOMIC DNA]</scope>
    <source>
        <strain evidence="4 5">DSM 9768</strain>
    </source>
</reference>
<organism evidence="4 5">
    <name type="scientific">Evansella vedderi</name>
    <dbReference type="NCBI Taxonomy" id="38282"/>
    <lineage>
        <taxon>Bacteria</taxon>
        <taxon>Bacillati</taxon>
        <taxon>Bacillota</taxon>
        <taxon>Bacilli</taxon>
        <taxon>Bacillales</taxon>
        <taxon>Bacillaceae</taxon>
        <taxon>Evansella</taxon>
    </lineage>
</organism>
<dbReference type="InterPro" id="IPR036513">
    <property type="entry name" value="STAS_dom_sf"/>
</dbReference>
<dbReference type="PROSITE" id="PS50801">
    <property type="entry name" value="STAS"/>
    <property type="match status" value="1"/>
</dbReference>
<evidence type="ECO:0000256" key="1">
    <source>
        <dbReference type="ARBA" id="ARBA00009013"/>
    </source>
</evidence>
<proteinExistence type="inferred from homology"/>
<accession>A0ABT9ZQR0</accession>
<sequence>MFTFSKNTTGGYLNIYLKGDLDIEGTEVMEREITPEMEKYSVVNMDFTEVPFIDSSGMGLLLNLVHTLNKKGTTVYIVNVKKDVMEVFELLQIPDILGEGVFV</sequence>
<comment type="caution">
    <text evidence="4">The sequence shown here is derived from an EMBL/GenBank/DDBJ whole genome shotgun (WGS) entry which is preliminary data.</text>
</comment>
<evidence type="ECO:0000313" key="4">
    <source>
        <dbReference type="EMBL" id="MDQ0253062.1"/>
    </source>
</evidence>
<dbReference type="Gene3D" id="3.30.750.24">
    <property type="entry name" value="STAS domain"/>
    <property type="match status" value="1"/>
</dbReference>
<dbReference type="PANTHER" id="PTHR33495:SF2">
    <property type="entry name" value="ANTI-SIGMA FACTOR ANTAGONIST TM_1081-RELATED"/>
    <property type="match status" value="1"/>
</dbReference>
<dbReference type="PANTHER" id="PTHR33495">
    <property type="entry name" value="ANTI-SIGMA FACTOR ANTAGONIST TM_1081-RELATED-RELATED"/>
    <property type="match status" value="1"/>
</dbReference>
<dbReference type="InterPro" id="IPR002645">
    <property type="entry name" value="STAS_dom"/>
</dbReference>
<dbReference type="CDD" id="cd07043">
    <property type="entry name" value="STAS_anti-anti-sigma_factors"/>
    <property type="match status" value="1"/>
</dbReference>
<gene>
    <name evidence="4" type="ORF">J2S74_000434</name>
</gene>
<dbReference type="InterPro" id="IPR003658">
    <property type="entry name" value="Anti-sigma_ant"/>
</dbReference>
<dbReference type="EMBL" id="JAUSUG010000001">
    <property type="protein sequence ID" value="MDQ0253062.1"/>
    <property type="molecule type" value="Genomic_DNA"/>
</dbReference>
<dbReference type="Pfam" id="PF01740">
    <property type="entry name" value="STAS"/>
    <property type="match status" value="1"/>
</dbReference>
<dbReference type="RefSeq" id="WP_307321186.1">
    <property type="nucleotide sequence ID" value="NZ_JAUSUG010000001.1"/>
</dbReference>
<dbReference type="NCBIfam" id="TIGR00377">
    <property type="entry name" value="ant_ant_sig"/>
    <property type="match status" value="1"/>
</dbReference>
<name>A0ABT9ZQR0_9BACI</name>
<feature type="domain" description="STAS" evidence="3">
    <location>
        <begin position="2"/>
        <end position="103"/>
    </location>
</feature>
<evidence type="ECO:0000256" key="2">
    <source>
        <dbReference type="RuleBase" id="RU003749"/>
    </source>
</evidence>
<dbReference type="SUPFAM" id="SSF52091">
    <property type="entry name" value="SpoIIaa-like"/>
    <property type="match status" value="1"/>
</dbReference>
<dbReference type="Proteomes" id="UP001230005">
    <property type="component" value="Unassembled WGS sequence"/>
</dbReference>
<evidence type="ECO:0000259" key="3">
    <source>
        <dbReference type="PROSITE" id="PS50801"/>
    </source>
</evidence>
<protein>
    <recommendedName>
        <fullName evidence="2">Anti-sigma factor antagonist</fullName>
    </recommendedName>
</protein>
<evidence type="ECO:0000313" key="5">
    <source>
        <dbReference type="Proteomes" id="UP001230005"/>
    </source>
</evidence>
<comment type="similarity">
    <text evidence="1 2">Belongs to the anti-sigma-factor antagonist family.</text>
</comment>